<proteinExistence type="inferred from homology"/>
<dbReference type="AlphaFoldDB" id="A0A545VGR7"/>
<organism evidence="3 4">
    <name type="scientific">Cordyceps javanica</name>
    <dbReference type="NCBI Taxonomy" id="43265"/>
    <lineage>
        <taxon>Eukaryota</taxon>
        <taxon>Fungi</taxon>
        <taxon>Dikarya</taxon>
        <taxon>Ascomycota</taxon>
        <taxon>Pezizomycotina</taxon>
        <taxon>Sordariomycetes</taxon>
        <taxon>Hypocreomycetidae</taxon>
        <taxon>Hypocreales</taxon>
        <taxon>Cordycipitaceae</taxon>
        <taxon>Cordyceps</taxon>
    </lineage>
</organism>
<evidence type="ECO:0000313" key="3">
    <source>
        <dbReference type="EMBL" id="TQW00924.1"/>
    </source>
</evidence>
<protein>
    <recommendedName>
        <fullName evidence="2">Hydrophobin</fullName>
    </recommendedName>
</protein>
<dbReference type="OrthoDB" id="4225815at2759"/>
<evidence type="ECO:0000256" key="1">
    <source>
        <dbReference type="ARBA" id="ARBA00023157"/>
    </source>
</evidence>
<keyword evidence="2" id="KW-0134">Cell wall</keyword>
<dbReference type="InterPro" id="IPR001338">
    <property type="entry name" value="Class_I_Hydrophobin"/>
</dbReference>
<dbReference type="EMBL" id="SPUK01000001">
    <property type="protein sequence ID" value="TQW00924.1"/>
    <property type="molecule type" value="Genomic_DNA"/>
</dbReference>
<name>A0A545VGR7_9HYPO</name>
<sequence length="153" mass="15377">MRFALAAITTFVAAVAAVPHHPPAHHPPNVDITHKGDIDVTHKTSQLTVGDAGDKCGANQELYCCDETKTTPGAGSDGGLGGLIGAVVGGDGVLTHLLGECSKINVDLLIGVSDLLHSQCTAKAACCHNTPSVASNGLVNLALPCIPIAGLLG</sequence>
<dbReference type="SMART" id="SM00075">
    <property type="entry name" value="HYDRO"/>
    <property type="match status" value="1"/>
</dbReference>
<comment type="similarity">
    <text evidence="2">Belongs to the fungal hydrophobin family.</text>
</comment>
<feature type="signal peptide" evidence="2">
    <location>
        <begin position="1"/>
        <end position="17"/>
    </location>
</feature>
<evidence type="ECO:0000256" key="2">
    <source>
        <dbReference type="RuleBase" id="RU365009"/>
    </source>
</evidence>
<reference evidence="3 4" key="1">
    <citation type="journal article" date="2019" name="Appl. Microbiol. Biotechnol.">
        <title>Genome sequence of Isaria javanica and comparative genome analysis insights into family S53 peptidase evolution in fungal entomopathogens.</title>
        <authorList>
            <person name="Lin R."/>
            <person name="Zhang X."/>
            <person name="Xin B."/>
            <person name="Zou M."/>
            <person name="Gao Y."/>
            <person name="Qin F."/>
            <person name="Hu Q."/>
            <person name="Xie B."/>
            <person name="Cheng X."/>
        </authorList>
    </citation>
    <scope>NUCLEOTIDE SEQUENCE [LARGE SCALE GENOMIC DNA]</scope>
    <source>
        <strain evidence="3 4">IJ1G</strain>
    </source>
</reference>
<gene>
    <name evidence="3" type="ORF">IF1G_00855</name>
</gene>
<accession>A0A545VGR7</accession>
<dbReference type="GO" id="GO:0005199">
    <property type="term" value="F:structural constituent of cell wall"/>
    <property type="evidence" value="ECO:0007669"/>
    <property type="project" value="InterPro"/>
</dbReference>
<keyword evidence="4" id="KW-1185">Reference proteome</keyword>
<keyword evidence="2" id="KW-0964">Secreted</keyword>
<comment type="subcellular location">
    <subcellularLocation>
        <location evidence="2">Secreted</location>
        <location evidence="2">Cell wall</location>
    </subcellularLocation>
</comment>
<dbReference type="Proteomes" id="UP000315783">
    <property type="component" value="Unassembled WGS sequence"/>
</dbReference>
<feature type="chain" id="PRO_5022262131" description="Hydrophobin" evidence="2">
    <location>
        <begin position="18"/>
        <end position="153"/>
    </location>
</feature>
<keyword evidence="1 2" id="KW-1015">Disulfide bond</keyword>
<dbReference type="STRING" id="43265.A0A545VGR7"/>
<dbReference type="GO" id="GO:0009277">
    <property type="term" value="C:fungal-type cell wall"/>
    <property type="evidence" value="ECO:0007669"/>
    <property type="project" value="InterPro"/>
</dbReference>
<comment type="caution">
    <text evidence="3">The sequence shown here is derived from an EMBL/GenBank/DDBJ whole genome shotgun (WGS) entry which is preliminary data.</text>
</comment>
<dbReference type="Pfam" id="PF01185">
    <property type="entry name" value="Hydrophobin"/>
    <property type="match status" value="1"/>
</dbReference>
<keyword evidence="2" id="KW-0732">Signal</keyword>
<evidence type="ECO:0000313" key="4">
    <source>
        <dbReference type="Proteomes" id="UP000315783"/>
    </source>
</evidence>